<dbReference type="STRING" id="1633631.GCA_001442925_00850"/>
<evidence type="ECO:0000313" key="6">
    <source>
        <dbReference type="Proteomes" id="UP000182200"/>
    </source>
</evidence>
<dbReference type="Pfam" id="PF01464">
    <property type="entry name" value="SLT"/>
    <property type="match status" value="1"/>
</dbReference>
<dbReference type="InterPro" id="IPR008258">
    <property type="entry name" value="Transglycosylase_SLT_dom_1"/>
</dbReference>
<accession>A0A0P1M0C4</accession>
<accession>A0A0P1M2R9</accession>
<dbReference type="PANTHER" id="PTHR37423">
    <property type="entry name" value="SOLUBLE LYTIC MUREIN TRANSGLYCOSYLASE-RELATED"/>
    <property type="match status" value="1"/>
</dbReference>
<accession>A0A0P1LGG3</accession>
<name>A0A0P1M2R9_9BACT</name>
<feature type="domain" description="Transglycosylase SLT" evidence="2">
    <location>
        <begin position="105"/>
        <end position="215"/>
    </location>
</feature>
<evidence type="ECO:0000313" key="3">
    <source>
        <dbReference type="EMBL" id="CUS79163.1"/>
    </source>
</evidence>
<reference evidence="3 6" key="2">
    <citation type="submission" date="2015-11" db="EMBL/GenBank/DDBJ databases">
        <authorList>
            <person name="Varghese N."/>
        </authorList>
    </citation>
    <scope>NUCLEOTIDE SEQUENCE [LARGE SCALE GENOMIC DNA]</scope>
    <source>
        <strain evidence="3 6">JGI-8</strain>
    </source>
</reference>
<dbReference type="EMBL" id="CZVI01000002">
    <property type="protein sequence ID" value="CUS79163.1"/>
    <property type="molecule type" value="Genomic_DNA"/>
</dbReference>
<reference evidence="4 5" key="1">
    <citation type="submission" date="2015-11" db="EMBL/GenBank/DDBJ databases">
        <authorList>
            <person name="Zhang Y."/>
            <person name="Guo Z."/>
        </authorList>
    </citation>
    <scope>NUCLEOTIDE SEQUENCE [LARGE SCALE GENOMIC DNA]</scope>
    <source>
        <strain evidence="4">JGI-4</strain>
    </source>
</reference>
<dbReference type="SUPFAM" id="SSF53955">
    <property type="entry name" value="Lysozyme-like"/>
    <property type="match status" value="1"/>
</dbReference>
<accession>A0A0P1MC34</accession>
<evidence type="ECO:0000256" key="1">
    <source>
        <dbReference type="ARBA" id="ARBA00007734"/>
    </source>
</evidence>
<gene>
    <name evidence="4" type="ORF">JGI4_00851</name>
    <name evidence="3" type="ORF">JGI8_00286</name>
</gene>
<organism evidence="4 5">
    <name type="scientific">Candidatus Kryptonium thompsonii</name>
    <dbReference type="NCBI Taxonomy" id="1633631"/>
    <lineage>
        <taxon>Bacteria</taxon>
        <taxon>Pseudomonadati</taxon>
        <taxon>Candidatus Kryptoniota</taxon>
        <taxon>Candidatus Kryptonium</taxon>
    </lineage>
</organism>
<evidence type="ECO:0000313" key="4">
    <source>
        <dbReference type="EMBL" id="CUU03799.1"/>
    </source>
</evidence>
<proteinExistence type="inferred from homology"/>
<dbReference type="EMBL" id="FAOP01000004">
    <property type="protein sequence ID" value="CUU03799.1"/>
    <property type="molecule type" value="Genomic_DNA"/>
</dbReference>
<keyword evidence="6" id="KW-1185">Reference proteome</keyword>
<dbReference type="PANTHER" id="PTHR37423:SF2">
    <property type="entry name" value="MEMBRANE-BOUND LYTIC MUREIN TRANSGLYCOSYLASE C"/>
    <property type="match status" value="1"/>
</dbReference>
<dbReference type="Proteomes" id="UP000182200">
    <property type="component" value="Unassembled WGS sequence"/>
</dbReference>
<accession>A0A0P1MK75</accession>
<dbReference type="AlphaFoldDB" id="A0A0P1M2R9"/>
<sequence length="284" mass="32957">MLKFFVQNNKSKPKRARRIRRFDKKLLNEGGHKIIIFLFSLTMAMSFHGFNFQAKSPSTHPLYAGYVQSNDGLSSEEQSEDPSLSPSKNATFIPIPETIKEYLPLIKKYSKIYTFDWRLIIATIQQESSFRHDAVSPKGAYGFLQIMPETGEELVINVSHIYDFRTPEQNIIAGIHYLWIQFNRFYSKGMDSTEGLKLALAAYNAGPGRVLDAQQIAIYLGEDPNKWETIKTILPLLSSKYYTLHKYIWPAGRPRSGYFNNYQETINYVDKIMENYNKYKKLFK</sequence>
<accession>A0A0S4MXU8</accession>
<dbReference type="RefSeq" id="WP_047133651.1">
    <property type="nucleotide sequence ID" value="NZ_CZVI01000002.1"/>
</dbReference>
<evidence type="ECO:0000259" key="2">
    <source>
        <dbReference type="Pfam" id="PF01464"/>
    </source>
</evidence>
<protein>
    <submittedName>
        <fullName evidence="4">Transglycosylase SLT domain-containing protein</fullName>
    </submittedName>
</protein>
<dbReference type="Proteomes" id="UP000182011">
    <property type="component" value="Unassembled WGS sequence"/>
</dbReference>
<accession>A0A0P1MRU9</accession>
<dbReference type="Gene3D" id="1.10.530.10">
    <property type="match status" value="1"/>
</dbReference>
<evidence type="ECO:0000313" key="5">
    <source>
        <dbReference type="Proteomes" id="UP000182011"/>
    </source>
</evidence>
<accession>A0A0N7MPI8</accession>
<dbReference type="InterPro" id="IPR023346">
    <property type="entry name" value="Lysozyme-like_dom_sf"/>
</dbReference>
<comment type="similarity">
    <text evidence="1">Belongs to the transglycosylase Slt family.</text>
</comment>